<comment type="caution">
    <text evidence="11">Lacks conserved residue(s) required for the propagation of feature annotation.</text>
</comment>
<comment type="similarity">
    <text evidence="9">Belongs to the DHHC palmitoyltransferase family. PFA5 subfamily.</text>
</comment>
<dbReference type="STRING" id="246404.A0A507FLI9"/>
<gene>
    <name evidence="15" type="primary">SPT14B</name>
    <name evidence="15" type="ORF">CcCBS67573_g02537</name>
</gene>
<comment type="domain">
    <text evidence="11">The DHHC domain is required for palmitoyltransferase activity.</text>
</comment>
<accession>A0A507FLI9</accession>
<feature type="transmembrane region" description="Helical" evidence="11">
    <location>
        <begin position="212"/>
        <end position="233"/>
    </location>
</feature>
<keyword evidence="8 11" id="KW-0012">Acyltransferase</keyword>
<name>A0A507FLI9_9FUNG</name>
<keyword evidence="16" id="KW-1185">Reference proteome</keyword>
<feature type="transmembrane region" description="Helical" evidence="11">
    <location>
        <begin position="399"/>
        <end position="423"/>
    </location>
</feature>
<evidence type="ECO:0000256" key="4">
    <source>
        <dbReference type="ARBA" id="ARBA00022989"/>
    </source>
</evidence>
<feature type="transmembrane region" description="Helical" evidence="11">
    <location>
        <begin position="245"/>
        <end position="263"/>
    </location>
</feature>
<evidence type="ECO:0000259" key="14">
    <source>
        <dbReference type="Pfam" id="PF08510"/>
    </source>
</evidence>
<keyword evidence="3 11" id="KW-0812">Transmembrane</keyword>
<dbReference type="AlphaFoldDB" id="A0A507FLI9"/>
<feature type="compositionally biased region" description="Basic and acidic residues" evidence="12">
    <location>
        <begin position="472"/>
        <end position="491"/>
    </location>
</feature>
<keyword evidence="5 11" id="KW-0472">Membrane</keyword>
<dbReference type="OrthoDB" id="9909019at2759"/>
<reference evidence="15 16" key="1">
    <citation type="journal article" date="2019" name="Sci. Rep.">
        <title>Comparative genomics of chytrid fungi reveal insights into the obligate biotrophic and pathogenic lifestyle of Synchytrium endobioticum.</title>
        <authorList>
            <person name="van de Vossenberg B.T.L.H."/>
            <person name="Warris S."/>
            <person name="Nguyen H.D.T."/>
            <person name="van Gent-Pelzer M.P.E."/>
            <person name="Joly D.L."/>
            <person name="van de Geest H.C."/>
            <person name="Bonants P.J.M."/>
            <person name="Smith D.S."/>
            <person name="Levesque C.A."/>
            <person name="van der Lee T.A.J."/>
        </authorList>
    </citation>
    <scope>NUCLEOTIDE SEQUENCE [LARGE SCALE GENOMIC DNA]</scope>
    <source>
        <strain evidence="15 16">CBS 675.73</strain>
    </source>
</reference>
<evidence type="ECO:0000256" key="8">
    <source>
        <dbReference type="ARBA" id="ARBA00023315"/>
    </source>
</evidence>
<dbReference type="Proteomes" id="UP000320333">
    <property type="component" value="Unassembled WGS sequence"/>
</dbReference>
<keyword evidence="4 11" id="KW-1133">Transmembrane helix</keyword>
<evidence type="ECO:0000256" key="5">
    <source>
        <dbReference type="ARBA" id="ARBA00023136"/>
    </source>
</evidence>
<dbReference type="GO" id="GO:0005783">
    <property type="term" value="C:endoplasmic reticulum"/>
    <property type="evidence" value="ECO:0007669"/>
    <property type="project" value="TreeGrafter"/>
</dbReference>
<proteinExistence type="inferred from homology"/>
<dbReference type="PANTHER" id="PTHR22883">
    <property type="entry name" value="ZINC FINGER DHHC DOMAIN CONTAINING PROTEIN"/>
    <property type="match status" value="1"/>
</dbReference>
<evidence type="ECO:0000256" key="2">
    <source>
        <dbReference type="ARBA" id="ARBA00022679"/>
    </source>
</evidence>
<comment type="subcellular location">
    <subcellularLocation>
        <location evidence="1">Membrane</location>
        <topology evidence="1">Multi-pass membrane protein</topology>
    </subcellularLocation>
</comment>
<protein>
    <recommendedName>
        <fullName evidence="11">Palmitoyltransferase</fullName>
        <ecNumber evidence="11">2.3.1.225</ecNumber>
    </recommendedName>
</protein>
<feature type="domain" description="Palmitoyltransferase DHHC" evidence="13">
    <location>
        <begin position="289"/>
        <end position="437"/>
    </location>
</feature>
<dbReference type="EMBL" id="QEAP01000054">
    <property type="protein sequence ID" value="TPX76196.1"/>
    <property type="molecule type" value="Genomic_DNA"/>
</dbReference>
<keyword evidence="7" id="KW-0449">Lipoprotein</keyword>
<evidence type="ECO:0000313" key="15">
    <source>
        <dbReference type="EMBL" id="TPX76196.1"/>
    </source>
</evidence>
<feature type="transmembrane region" description="Helical" evidence="11">
    <location>
        <begin position="131"/>
        <end position="152"/>
    </location>
</feature>
<dbReference type="GO" id="GO:0006612">
    <property type="term" value="P:protein targeting to membrane"/>
    <property type="evidence" value="ECO:0007669"/>
    <property type="project" value="TreeGrafter"/>
</dbReference>
<evidence type="ECO:0000259" key="13">
    <source>
        <dbReference type="Pfam" id="PF01529"/>
    </source>
</evidence>
<evidence type="ECO:0000256" key="10">
    <source>
        <dbReference type="ARBA" id="ARBA00048048"/>
    </source>
</evidence>
<evidence type="ECO:0000256" key="12">
    <source>
        <dbReference type="SAM" id="MobiDB-lite"/>
    </source>
</evidence>
<keyword evidence="15" id="KW-0328">Glycosyltransferase</keyword>
<dbReference type="GO" id="GO:0016020">
    <property type="term" value="C:membrane"/>
    <property type="evidence" value="ECO:0007669"/>
    <property type="project" value="UniProtKB-SubCell"/>
</dbReference>
<dbReference type="InterPro" id="IPR001594">
    <property type="entry name" value="Palmitoyltrfase_DHHC"/>
</dbReference>
<feature type="region of interest" description="Disordered" evidence="12">
    <location>
        <begin position="472"/>
        <end position="517"/>
    </location>
</feature>
<keyword evidence="6" id="KW-0564">Palmitate</keyword>
<dbReference type="InterPro" id="IPR039859">
    <property type="entry name" value="PFA4/ZDH16/20/ERF2-like"/>
</dbReference>
<comment type="catalytic activity">
    <reaction evidence="10 11">
        <text>L-cysteinyl-[protein] + hexadecanoyl-CoA = S-hexadecanoyl-L-cysteinyl-[protein] + CoA</text>
        <dbReference type="Rhea" id="RHEA:36683"/>
        <dbReference type="Rhea" id="RHEA-COMP:10131"/>
        <dbReference type="Rhea" id="RHEA-COMP:11032"/>
        <dbReference type="ChEBI" id="CHEBI:29950"/>
        <dbReference type="ChEBI" id="CHEBI:57287"/>
        <dbReference type="ChEBI" id="CHEBI:57379"/>
        <dbReference type="ChEBI" id="CHEBI:74151"/>
        <dbReference type="EC" id="2.3.1.225"/>
    </reaction>
</comment>
<evidence type="ECO:0000256" key="7">
    <source>
        <dbReference type="ARBA" id="ARBA00023288"/>
    </source>
</evidence>
<evidence type="ECO:0000313" key="16">
    <source>
        <dbReference type="Proteomes" id="UP000320333"/>
    </source>
</evidence>
<evidence type="ECO:0000256" key="11">
    <source>
        <dbReference type="RuleBase" id="RU079119"/>
    </source>
</evidence>
<dbReference type="InterPro" id="IPR013717">
    <property type="entry name" value="PIG-P"/>
</dbReference>
<dbReference type="GO" id="GO:0005794">
    <property type="term" value="C:Golgi apparatus"/>
    <property type="evidence" value="ECO:0007669"/>
    <property type="project" value="TreeGrafter"/>
</dbReference>
<feature type="transmembrane region" description="Helical" evidence="11">
    <location>
        <begin position="16"/>
        <end position="35"/>
    </location>
</feature>
<evidence type="ECO:0000256" key="1">
    <source>
        <dbReference type="ARBA" id="ARBA00004141"/>
    </source>
</evidence>
<feature type="transmembrane region" description="Helical" evidence="11">
    <location>
        <begin position="55"/>
        <end position="78"/>
    </location>
</feature>
<organism evidence="15 16">
    <name type="scientific">Chytriomyces confervae</name>
    <dbReference type="NCBI Taxonomy" id="246404"/>
    <lineage>
        <taxon>Eukaryota</taxon>
        <taxon>Fungi</taxon>
        <taxon>Fungi incertae sedis</taxon>
        <taxon>Chytridiomycota</taxon>
        <taxon>Chytridiomycota incertae sedis</taxon>
        <taxon>Chytridiomycetes</taxon>
        <taxon>Chytridiales</taxon>
        <taxon>Chytriomycetaceae</taxon>
        <taxon>Chytriomyces</taxon>
    </lineage>
</organism>
<dbReference type="GO" id="GO:0019706">
    <property type="term" value="F:protein-cysteine S-palmitoyltransferase activity"/>
    <property type="evidence" value="ECO:0007669"/>
    <property type="project" value="UniProtKB-EC"/>
</dbReference>
<dbReference type="PROSITE" id="PS50216">
    <property type="entry name" value="DHHC"/>
    <property type="match status" value="1"/>
</dbReference>
<evidence type="ECO:0000256" key="6">
    <source>
        <dbReference type="ARBA" id="ARBA00023139"/>
    </source>
</evidence>
<sequence>MTNTLNTISQQEINGFVLYLTSTLLLAVYLGWGLVPDTVLAETGVSYYPSKQWAVSVPVWLLLWIPTTLALYTGINLFRTPSLASRDTVTDDAATVSESGLKSHLMDTPIVAANRALMYSKTNARTSRKSMVDVAIVVAMLAVLAVFIFIFGESQYLDSSSKDQRARHIMNLSNVCNEYSTALEFVLGKTCMRRVDAFSDRMFYSRHPLIQIFYLVLVTGSVVTFLLFGWNKIPNQQVSPAHHRYLFWAVSGFCYYAFLTASWSNPGYITSKNVKKAVDMYDHDYLIYSPKHCQTCLLDKPARSKHCSLCKHCIAKCDHHCAWINNCVGHANYPLFLRFLAATVLISFYMSYLSFRVLQNEYHVRNVANLWIRDETAPNGGRPLSRMEGIFYVAQIEPVLVALSAFAGMCGVVVTLFLGYQIWTVGSGKTTNEVFKWEDLDYELRHGVVTHISKKTLEHNRNYGKLIETVPHDAAKRPEKDKSAAKQETGLRNRKGALDANGMPNTGAPIEGEDQDVPFTSIEQVRNIYDRGFIRNVWDVVFPSPLD</sequence>
<dbReference type="EC" id="2.3.1.225" evidence="11"/>
<dbReference type="PANTHER" id="PTHR22883:SF23">
    <property type="entry name" value="PALMITOYLTRANSFERASE ZDHHC6"/>
    <property type="match status" value="1"/>
</dbReference>
<evidence type="ECO:0000256" key="9">
    <source>
        <dbReference type="ARBA" id="ARBA00038298"/>
    </source>
</evidence>
<dbReference type="Pfam" id="PF08510">
    <property type="entry name" value="PIG-P"/>
    <property type="match status" value="1"/>
</dbReference>
<feature type="transmembrane region" description="Helical" evidence="11">
    <location>
        <begin position="335"/>
        <end position="355"/>
    </location>
</feature>
<dbReference type="Pfam" id="PF01529">
    <property type="entry name" value="DHHC"/>
    <property type="match status" value="1"/>
</dbReference>
<evidence type="ECO:0000256" key="3">
    <source>
        <dbReference type="ARBA" id="ARBA00022692"/>
    </source>
</evidence>
<dbReference type="GO" id="GO:0016757">
    <property type="term" value="F:glycosyltransferase activity"/>
    <property type="evidence" value="ECO:0007669"/>
    <property type="project" value="UniProtKB-KW"/>
</dbReference>
<comment type="caution">
    <text evidence="15">The sequence shown here is derived from an EMBL/GenBank/DDBJ whole genome shotgun (WGS) entry which is preliminary data.</text>
</comment>
<feature type="domain" description="PIG-P" evidence="14">
    <location>
        <begin position="11"/>
        <end position="118"/>
    </location>
</feature>
<keyword evidence="2 11" id="KW-0808">Transferase</keyword>